<dbReference type="EMBL" id="LAZR01017684">
    <property type="protein sequence ID" value="KKL99412.1"/>
    <property type="molecule type" value="Genomic_DNA"/>
</dbReference>
<evidence type="ECO:0000313" key="1">
    <source>
        <dbReference type="EMBL" id="KKL99412.1"/>
    </source>
</evidence>
<gene>
    <name evidence="1" type="ORF">LCGC14_1814680</name>
</gene>
<reference evidence="1" key="1">
    <citation type="journal article" date="2015" name="Nature">
        <title>Complex archaea that bridge the gap between prokaryotes and eukaryotes.</title>
        <authorList>
            <person name="Spang A."/>
            <person name="Saw J.H."/>
            <person name="Jorgensen S.L."/>
            <person name="Zaremba-Niedzwiedzka K."/>
            <person name="Martijn J."/>
            <person name="Lind A.E."/>
            <person name="van Eijk R."/>
            <person name="Schleper C."/>
            <person name="Guy L."/>
            <person name="Ettema T.J."/>
        </authorList>
    </citation>
    <scope>NUCLEOTIDE SEQUENCE</scope>
</reference>
<dbReference type="AlphaFoldDB" id="A0A0F9JKC1"/>
<proteinExistence type="predicted"/>
<name>A0A0F9JKC1_9ZZZZ</name>
<organism evidence="1">
    <name type="scientific">marine sediment metagenome</name>
    <dbReference type="NCBI Taxonomy" id="412755"/>
    <lineage>
        <taxon>unclassified sequences</taxon>
        <taxon>metagenomes</taxon>
        <taxon>ecological metagenomes</taxon>
    </lineage>
</organism>
<comment type="caution">
    <text evidence="1">The sequence shown here is derived from an EMBL/GenBank/DDBJ whole genome shotgun (WGS) entry which is preliminary data.</text>
</comment>
<protein>
    <submittedName>
        <fullName evidence="1">Uncharacterized protein</fullName>
    </submittedName>
</protein>
<sequence length="156" mass="17095">MLVIFSKGIEVKNLYREKLPNCDVCKATDLAVVYDMPFQGTHWANCCEVCRKKADFPNSPLGTRIVKGQHPNTDPITPESLIRSDKKAILGVLDQAGEILAKKAKKEKSYVDGLSMDEIEAMALDSVVETADGCQVEPDGTCPHGYRSPLLVLGLM</sequence>
<accession>A0A0F9JKC1</accession>